<dbReference type="GO" id="GO:0051231">
    <property type="term" value="P:spindle elongation"/>
    <property type="evidence" value="ECO:0007669"/>
    <property type="project" value="UniProtKB-ARBA"/>
</dbReference>
<evidence type="ECO:0000256" key="6">
    <source>
        <dbReference type="ARBA" id="ARBA00023212"/>
    </source>
</evidence>
<dbReference type="FunFam" id="1.25.10.10:FF:000050">
    <property type="entry name" value="Cytoskeleton-associated protein 5 isoform X1"/>
    <property type="match status" value="1"/>
</dbReference>
<feature type="compositionally biased region" description="Basic and acidic residues" evidence="9">
    <location>
        <begin position="1606"/>
        <end position="1621"/>
    </location>
</feature>
<dbReference type="InterPro" id="IPR024395">
    <property type="entry name" value="CLASP_N_dom"/>
</dbReference>
<feature type="compositionally biased region" description="Basic and acidic residues" evidence="9">
    <location>
        <begin position="1573"/>
        <end position="1582"/>
    </location>
</feature>
<feature type="compositionally biased region" description="Polar residues" evidence="9">
    <location>
        <begin position="1583"/>
        <end position="1605"/>
    </location>
</feature>
<feature type="domain" description="TOG" evidence="10">
    <location>
        <begin position="1"/>
        <end position="227"/>
    </location>
</feature>
<dbReference type="SMART" id="SM01349">
    <property type="entry name" value="TOG"/>
    <property type="match status" value="4"/>
</dbReference>
<dbReference type="GO" id="GO:0005874">
    <property type="term" value="C:microtubule"/>
    <property type="evidence" value="ECO:0007669"/>
    <property type="project" value="UniProtKB-ARBA"/>
</dbReference>
<comment type="similarity">
    <text evidence="8">Belongs to the TOG/XMAP215 family.</text>
</comment>
<keyword evidence="5" id="KW-0498">Mitosis</keyword>
<keyword evidence="7" id="KW-0131">Cell cycle</keyword>
<dbReference type="Pfam" id="PF21041">
    <property type="entry name" value="XMAP215_CLASP_TOG"/>
    <property type="match status" value="3"/>
</dbReference>
<keyword evidence="12" id="KW-1185">Reference proteome</keyword>
<dbReference type="SUPFAM" id="SSF48371">
    <property type="entry name" value="ARM repeat"/>
    <property type="match status" value="2"/>
</dbReference>
<dbReference type="GO" id="GO:0030951">
    <property type="term" value="P:establishment or maintenance of microtubule cytoskeleton polarity"/>
    <property type="evidence" value="ECO:0007669"/>
    <property type="project" value="InterPro"/>
</dbReference>
<evidence type="ECO:0000313" key="12">
    <source>
        <dbReference type="Proteomes" id="UP001152798"/>
    </source>
</evidence>
<dbReference type="GO" id="GO:0051301">
    <property type="term" value="P:cell division"/>
    <property type="evidence" value="ECO:0007669"/>
    <property type="project" value="UniProtKB-KW"/>
</dbReference>
<dbReference type="EMBL" id="OV725082">
    <property type="protein sequence ID" value="CAH1405349.1"/>
    <property type="molecule type" value="Genomic_DNA"/>
</dbReference>
<dbReference type="FunFam" id="1.25.10.10:FF:000019">
    <property type="entry name" value="Cytoskeleton-associated protein 5"/>
    <property type="match status" value="1"/>
</dbReference>
<evidence type="ECO:0000256" key="2">
    <source>
        <dbReference type="ARBA" id="ARBA00022490"/>
    </source>
</evidence>
<keyword evidence="2" id="KW-0963">Cytoplasm</keyword>
<evidence type="ECO:0000256" key="1">
    <source>
        <dbReference type="ARBA" id="ARBA00004300"/>
    </source>
</evidence>
<evidence type="ECO:0000256" key="4">
    <source>
        <dbReference type="ARBA" id="ARBA00022737"/>
    </source>
</evidence>
<feature type="domain" description="TOG" evidence="10">
    <location>
        <begin position="556"/>
        <end position="792"/>
    </location>
</feature>
<dbReference type="GO" id="GO:0005813">
    <property type="term" value="C:centrosome"/>
    <property type="evidence" value="ECO:0007669"/>
    <property type="project" value="UniProtKB-SubCell"/>
</dbReference>
<dbReference type="Gene3D" id="1.25.10.10">
    <property type="entry name" value="Leucine-rich Repeat Variant"/>
    <property type="match status" value="4"/>
</dbReference>
<feature type="domain" description="TOG" evidence="10">
    <location>
        <begin position="884"/>
        <end position="1120"/>
    </location>
</feature>
<feature type="compositionally biased region" description="Basic and acidic residues" evidence="9">
    <location>
        <begin position="508"/>
        <end position="521"/>
    </location>
</feature>
<keyword evidence="3" id="KW-0132">Cell division</keyword>
<evidence type="ECO:0000313" key="11">
    <source>
        <dbReference type="EMBL" id="CAH1405349.1"/>
    </source>
</evidence>
<dbReference type="InterPro" id="IPR016024">
    <property type="entry name" value="ARM-type_fold"/>
</dbReference>
<dbReference type="InterPro" id="IPR011989">
    <property type="entry name" value="ARM-like"/>
</dbReference>
<dbReference type="Pfam" id="PF12348">
    <property type="entry name" value="CLASP_N"/>
    <property type="match status" value="1"/>
</dbReference>
<evidence type="ECO:0000256" key="3">
    <source>
        <dbReference type="ARBA" id="ARBA00022618"/>
    </source>
</evidence>
<keyword evidence="4" id="KW-0677">Repeat</keyword>
<dbReference type="GO" id="GO:0061863">
    <property type="term" value="F:microtubule plus end polymerase"/>
    <property type="evidence" value="ECO:0007669"/>
    <property type="project" value="InterPro"/>
</dbReference>
<dbReference type="InterPro" id="IPR048491">
    <property type="entry name" value="XMAP215_CLASP_TOG"/>
</dbReference>
<dbReference type="OrthoDB" id="205662at2759"/>
<gene>
    <name evidence="11" type="ORF">NEZAVI_LOCUS13582</name>
</gene>
<name>A0A9P0HP86_NEZVI</name>
<reference evidence="11" key="1">
    <citation type="submission" date="2022-01" db="EMBL/GenBank/DDBJ databases">
        <authorList>
            <person name="King R."/>
        </authorList>
    </citation>
    <scope>NUCLEOTIDE SEQUENCE</scope>
</reference>
<dbReference type="GO" id="GO:0051010">
    <property type="term" value="F:microtubule plus-end binding"/>
    <property type="evidence" value="ECO:0007669"/>
    <property type="project" value="InterPro"/>
</dbReference>
<dbReference type="InterPro" id="IPR045110">
    <property type="entry name" value="XMAP215"/>
</dbReference>
<evidence type="ECO:0000256" key="5">
    <source>
        <dbReference type="ARBA" id="ARBA00022776"/>
    </source>
</evidence>
<keyword evidence="6" id="KW-0206">Cytoskeleton</keyword>
<feature type="compositionally biased region" description="Polar residues" evidence="9">
    <location>
        <begin position="524"/>
        <end position="543"/>
    </location>
</feature>
<evidence type="ECO:0000256" key="9">
    <source>
        <dbReference type="SAM" id="MobiDB-lite"/>
    </source>
</evidence>
<proteinExistence type="inferred from homology"/>
<dbReference type="Proteomes" id="UP001152798">
    <property type="component" value="Chromosome 6"/>
</dbReference>
<feature type="domain" description="TOG" evidence="10">
    <location>
        <begin position="269"/>
        <end position="508"/>
    </location>
</feature>
<protein>
    <recommendedName>
        <fullName evidence="10">TOG domain-containing protein</fullName>
    </recommendedName>
</protein>
<sequence length="1648" mass="186354">MDEEDYTKLKLENACVHKVWKARLLGYEGTAKVFQQIEDEKSLEWNKYIGLVKRFVVDSHALCQEKGLEAVLLFVENCGSAGLTAGDVVSGIIQKCLAAPKARTRELASQVILMYIEIGKHEIVFDELIKGTESKNPKVVAACVHVLEQAVKEFGCKIINVSKLMKRLQSLLDDRDGNVRSQTKLLIGVVYHWIGPTFKQQLAAILKPAQLAEVETEYEKGNNIAAKATRFLRSQQTKKNTEFVAATIERDVSATEHEEFVENETDRYDLLEPVDILSKLDKNFYTKLESKKWSERKDVLEELEKQLAATPKLEPADYSEMIQVLKKIISKDSNVVVVGIAIKCVTGIANGLRKKFNQYVSLIIPALFEKFKEKKQNIVLALREAVDAVYLTTNLETFQEDVVTNLDNKNPCIKSELSGFLSRCFSKSTPNVLTKKLLKILCKGLSNGLRDQDPTVRDNCALALGTAMKVVGEKTIAPFLVEVDPLMLKKIKECCDKVNLLIKQPSKKINEGPKTMPEEVKAANPSSGKTDSTTSEKSQLEESSNILTRHGISQVDNQHNVDISNQITDKLVTELGDKNWEVRARAVAKLQGLVNSSQVITCNLSSTAASVIAARISDSNTKISASAIALVETLALAMGPSFKTYVRIFLPALMKAIGDPKIWIRSAVIPCFNTWGKVCGFKEFFEGEIIAEALKTGSTTVRSELWAWLANVLPNIPNNRIKKEELTACLPILYSNLEDRSSDVRKNASDAVLGFMLHLGFTNMTKASENIKGSSNSQVKQILERTRGTLPVQPMLQPKPVDESKEKINPLIAKLSYGSSATILSSKSKGNTPFSKSTTMSCKKENTGGCLLQVNSLKTQRIIDEQKLKTLRWNFITPTKEFFDLLREQMTVAKVDKVLVAHMFHNDFRYHIRAIDALSNDLLLNKEALIANLDLILRWMSLRFFDTNPSVLLKGLDYLNSVFSVLKEEEYSMMDSEASSFFPYLILKVGNPKDTVKNSVRGILKQISAVYPVSKQFFYLKEGMKSKNARQRSECLDQLSWLIENYGVSVCNPSPAGALKEIAKHIADRDISVRNAALNCVITAYFLEGEKTLKWVGSISGKNMSLLEEKIKRATKSPPMNIVKPLFVPVVSVDVPEDGEQYQDIITNIILQQDTKVSAINGTYGFDQTVIDKIESTTAHFQVPKLVDIDLQFMKDQIKPISIKSVTTHNVATISLNCSQPSAIIHELLNIDSNDIERAIAAISRIDIILNSENWDYLTEFVDLMVSQLVYLIIILNQSEHSKVINCYKADFSLFLRLCDHAELCSKITEATLYKVFEQLIYLLTEPRLDMLDEQDIFVTFVNNLVTRLLKNSNKTDIFCALLKMLYSTVKNSKVTGHCNSLVIKWIQTLNKSQSEWDSELNYCRLLYEIHIFLKDYPTSWWKNKADDFPLRTVKTILYTMVKIRGTEVREMFKRMPNTSKDTELYKYIKKTIKYIKVEEFSKDSTSSKENPRSARHPTPRISKETKYELSEIFQMIGDLEKMSQGMKRLFEFKKSHPKTDMQTFLSKATPQFQQFIMQGLKALEQKYLESSDTNKKLESSDNNKNFETSGSNNKLELSDSNNKLESSDSNKKETKSKEFQQVKGIKHLTEEAEWLWNRLKRLQEKLG</sequence>
<dbReference type="InterPro" id="IPR034085">
    <property type="entry name" value="TOG"/>
</dbReference>
<dbReference type="PANTHER" id="PTHR12609">
    <property type="entry name" value="MICROTUBULE ASSOCIATED PROTEIN XMAP215"/>
    <property type="match status" value="1"/>
</dbReference>
<evidence type="ECO:0000256" key="8">
    <source>
        <dbReference type="ARBA" id="ARBA00025722"/>
    </source>
</evidence>
<comment type="subcellular location">
    <subcellularLocation>
        <location evidence="1">Cytoplasm</location>
        <location evidence="1">Cytoskeleton</location>
        <location evidence="1">Microtubule organizing center</location>
        <location evidence="1">Centrosome</location>
    </subcellularLocation>
</comment>
<evidence type="ECO:0000259" key="10">
    <source>
        <dbReference type="SMART" id="SM01349"/>
    </source>
</evidence>
<dbReference type="FunFam" id="1.25.10.10:FF:000063">
    <property type="entry name" value="Putative cytoskeleton-associated protein 5"/>
    <property type="match status" value="1"/>
</dbReference>
<feature type="region of interest" description="Disordered" evidence="9">
    <location>
        <begin position="508"/>
        <end position="543"/>
    </location>
</feature>
<feature type="region of interest" description="Disordered" evidence="9">
    <location>
        <begin position="1573"/>
        <end position="1623"/>
    </location>
</feature>
<evidence type="ECO:0000256" key="7">
    <source>
        <dbReference type="ARBA" id="ARBA00023306"/>
    </source>
</evidence>
<dbReference type="GO" id="GO:0046785">
    <property type="term" value="P:microtubule polymerization"/>
    <property type="evidence" value="ECO:0007669"/>
    <property type="project" value="InterPro"/>
</dbReference>
<accession>A0A9P0HP86</accession>
<organism evidence="11 12">
    <name type="scientific">Nezara viridula</name>
    <name type="common">Southern green stink bug</name>
    <name type="synonym">Cimex viridulus</name>
    <dbReference type="NCBI Taxonomy" id="85310"/>
    <lineage>
        <taxon>Eukaryota</taxon>
        <taxon>Metazoa</taxon>
        <taxon>Ecdysozoa</taxon>
        <taxon>Arthropoda</taxon>
        <taxon>Hexapoda</taxon>
        <taxon>Insecta</taxon>
        <taxon>Pterygota</taxon>
        <taxon>Neoptera</taxon>
        <taxon>Paraneoptera</taxon>
        <taxon>Hemiptera</taxon>
        <taxon>Heteroptera</taxon>
        <taxon>Panheteroptera</taxon>
        <taxon>Pentatomomorpha</taxon>
        <taxon>Pentatomoidea</taxon>
        <taxon>Pentatomidae</taxon>
        <taxon>Pentatominae</taxon>
        <taxon>Nezara</taxon>
    </lineage>
</organism>